<keyword evidence="6" id="KW-0547">Nucleotide-binding</keyword>
<dbReference type="InterPro" id="IPR050640">
    <property type="entry name" value="Bact_2-comp_sensor_kinase"/>
</dbReference>
<dbReference type="Pfam" id="PF02518">
    <property type="entry name" value="HATPase_c"/>
    <property type="match status" value="1"/>
</dbReference>
<keyword evidence="11 12" id="KW-0472">Membrane</keyword>
<dbReference type="eggNOG" id="COG2972">
    <property type="taxonomic scope" value="Bacteria"/>
</dbReference>
<dbReference type="Gene3D" id="6.10.340.10">
    <property type="match status" value="1"/>
</dbReference>
<evidence type="ECO:0000256" key="11">
    <source>
        <dbReference type="ARBA" id="ARBA00023136"/>
    </source>
</evidence>
<evidence type="ECO:0000256" key="5">
    <source>
        <dbReference type="ARBA" id="ARBA00022692"/>
    </source>
</evidence>
<dbReference type="EMBL" id="AEDD01000006">
    <property type="protein sequence ID" value="EFM10756.1"/>
    <property type="molecule type" value="Genomic_DNA"/>
</dbReference>
<dbReference type="Proteomes" id="UP000005387">
    <property type="component" value="Unassembled WGS sequence"/>
</dbReference>
<dbReference type="AlphaFoldDB" id="E0IAH9"/>
<dbReference type="PANTHER" id="PTHR34220">
    <property type="entry name" value="SENSOR HISTIDINE KINASE YPDA"/>
    <property type="match status" value="1"/>
</dbReference>
<evidence type="ECO:0000256" key="1">
    <source>
        <dbReference type="ARBA" id="ARBA00004651"/>
    </source>
</evidence>
<evidence type="ECO:0000256" key="10">
    <source>
        <dbReference type="ARBA" id="ARBA00023012"/>
    </source>
</evidence>
<dbReference type="SMART" id="SM00304">
    <property type="entry name" value="HAMP"/>
    <property type="match status" value="1"/>
</dbReference>
<protein>
    <submittedName>
        <fullName evidence="14">Integral membrane sensor signal transduction histidine kinase</fullName>
    </submittedName>
</protein>
<evidence type="ECO:0000313" key="14">
    <source>
        <dbReference type="EMBL" id="EFM10756.1"/>
    </source>
</evidence>
<evidence type="ECO:0000256" key="7">
    <source>
        <dbReference type="ARBA" id="ARBA00022777"/>
    </source>
</evidence>
<dbReference type="GO" id="GO:0005886">
    <property type="term" value="C:plasma membrane"/>
    <property type="evidence" value="ECO:0007669"/>
    <property type="project" value="UniProtKB-SubCell"/>
</dbReference>
<dbReference type="GO" id="GO:0000155">
    <property type="term" value="F:phosphorelay sensor kinase activity"/>
    <property type="evidence" value="ECO:0007669"/>
    <property type="project" value="InterPro"/>
</dbReference>
<dbReference type="InterPro" id="IPR003660">
    <property type="entry name" value="HAMP_dom"/>
</dbReference>
<reference evidence="14 15" key="1">
    <citation type="submission" date="2010-07" db="EMBL/GenBank/DDBJ databases">
        <title>The draft genome of Paenibacillus curdlanolyticus YK9.</title>
        <authorList>
            <consortium name="US DOE Joint Genome Institute (JGI-PGF)"/>
            <person name="Lucas S."/>
            <person name="Copeland A."/>
            <person name="Lapidus A."/>
            <person name="Cheng J.-F."/>
            <person name="Bruce D."/>
            <person name="Goodwin L."/>
            <person name="Pitluck S."/>
            <person name="Land M.L."/>
            <person name="Hauser L."/>
            <person name="Chang Y.-J."/>
            <person name="Jeffries C."/>
            <person name="Anderson I.J."/>
            <person name="Johnson E."/>
            <person name="Loganathan U."/>
            <person name="Mulhopadhyay B."/>
            <person name="Kyrpides N."/>
            <person name="Woyke T.J."/>
        </authorList>
    </citation>
    <scope>NUCLEOTIDE SEQUENCE [LARGE SCALE GENOMIC DNA]</scope>
    <source>
        <strain evidence="14 15">YK9</strain>
    </source>
</reference>
<name>E0IAH9_9BACL</name>
<keyword evidence="5 12" id="KW-0812">Transmembrane</keyword>
<keyword evidence="8" id="KW-0067">ATP-binding</keyword>
<dbReference type="SUPFAM" id="SSF55874">
    <property type="entry name" value="ATPase domain of HSP90 chaperone/DNA topoisomerase II/histidine kinase"/>
    <property type="match status" value="1"/>
</dbReference>
<keyword evidence="10" id="KW-0902">Two-component regulatory system</keyword>
<dbReference type="SMART" id="SM00387">
    <property type="entry name" value="HATPase_c"/>
    <property type="match status" value="1"/>
</dbReference>
<evidence type="ECO:0000256" key="2">
    <source>
        <dbReference type="ARBA" id="ARBA00022475"/>
    </source>
</evidence>
<evidence type="ECO:0000256" key="6">
    <source>
        <dbReference type="ARBA" id="ARBA00022741"/>
    </source>
</evidence>
<keyword evidence="9 12" id="KW-1133">Transmembrane helix</keyword>
<evidence type="ECO:0000256" key="3">
    <source>
        <dbReference type="ARBA" id="ARBA00022553"/>
    </source>
</evidence>
<dbReference type="CDD" id="cd06225">
    <property type="entry name" value="HAMP"/>
    <property type="match status" value="1"/>
</dbReference>
<dbReference type="PROSITE" id="PS50885">
    <property type="entry name" value="HAMP"/>
    <property type="match status" value="1"/>
</dbReference>
<evidence type="ECO:0000256" key="9">
    <source>
        <dbReference type="ARBA" id="ARBA00022989"/>
    </source>
</evidence>
<dbReference type="Pfam" id="PF00672">
    <property type="entry name" value="HAMP"/>
    <property type="match status" value="1"/>
</dbReference>
<sequence length="663" mass="75309">MRMRARLNHLLQRVRFRMEQMSLQLRLFSAYLLILFIPGIIVSVYMFNQLADNDLQDEEIKLRGALNIETINVQNNVETMERAAQLSISDKDVLYYLQRTGEANTSELIDLKDNAISNIIRLQFNNPNLAHIRIYTDNQNVTELWPVILKENRIWKEKWYEQVNQLNGKELWAFERIDKEPLQSTESTGVESVPKIALLREIEYPAGKHVGIMEIDMLLENFFPNVYNSQDPGQSRMVVLDNEGRLFYEKNAFPQQFSVGKLQSQLAERLPAGGLMPELDAKGAEAFSFQFTLDGRDYLAAYEYVEKIDAYLVNLSPLEAIFKDVKHTRNQIIAAFIILFAAVSVATYFLNGIILKKLHQLTESMKRVRQGDFHIDLTIRGGGEVGELAHHFRKMVKKINELIADAVMKQAATQEAELRTLKNQIDSHFLYNTLENIKMMAEIEDQRDISDALTSLGGLMRYSLRWTSDYVSLREEINHIHNYIAIMNIRYEERMALTTDIDAVWFSHEVLKMSLQPIIENAIKHGSQFPREVTRQLVIDITLVELDDKLEIVITDNGIGMHAERLEKLNWKLRGMDGMSAIPSNDAAEAGKSGGKQPVGPIVTAAGSLAAGVAMGDTGGIGLLNVQQRISLHYGKGYGLRVESAEGAFTRVTMTIPLSQRNS</sequence>
<feature type="transmembrane region" description="Helical" evidence="12">
    <location>
        <begin position="25"/>
        <end position="47"/>
    </location>
</feature>
<evidence type="ECO:0000256" key="4">
    <source>
        <dbReference type="ARBA" id="ARBA00022679"/>
    </source>
</evidence>
<organism evidence="14 15">
    <name type="scientific">Paenibacillus curdlanolyticus YK9</name>
    <dbReference type="NCBI Taxonomy" id="717606"/>
    <lineage>
        <taxon>Bacteria</taxon>
        <taxon>Bacillati</taxon>
        <taxon>Bacillota</taxon>
        <taxon>Bacilli</taxon>
        <taxon>Bacillales</taxon>
        <taxon>Paenibacillaceae</taxon>
        <taxon>Paenibacillus</taxon>
    </lineage>
</organism>
<dbReference type="InterPro" id="IPR036890">
    <property type="entry name" value="HATPase_C_sf"/>
</dbReference>
<keyword evidence="7 14" id="KW-0418">Kinase</keyword>
<feature type="transmembrane region" description="Helical" evidence="12">
    <location>
        <begin position="332"/>
        <end position="355"/>
    </location>
</feature>
<evidence type="ECO:0000256" key="12">
    <source>
        <dbReference type="SAM" id="Phobius"/>
    </source>
</evidence>
<dbReference type="InterPro" id="IPR003594">
    <property type="entry name" value="HATPase_dom"/>
</dbReference>
<dbReference type="STRING" id="717606.PaecuDRAFT_2668"/>
<dbReference type="InterPro" id="IPR010559">
    <property type="entry name" value="Sig_transdc_His_kin_internal"/>
</dbReference>
<dbReference type="SUPFAM" id="SSF158472">
    <property type="entry name" value="HAMP domain-like"/>
    <property type="match status" value="1"/>
</dbReference>
<dbReference type="OrthoDB" id="9776552at2"/>
<evidence type="ECO:0000313" key="15">
    <source>
        <dbReference type="Proteomes" id="UP000005387"/>
    </source>
</evidence>
<keyword evidence="2" id="KW-1003">Cell membrane</keyword>
<proteinExistence type="predicted"/>
<keyword evidence="15" id="KW-1185">Reference proteome</keyword>
<accession>E0IAH9</accession>
<evidence type="ECO:0000259" key="13">
    <source>
        <dbReference type="PROSITE" id="PS50885"/>
    </source>
</evidence>
<comment type="subcellular location">
    <subcellularLocation>
        <location evidence="1">Cell membrane</location>
        <topology evidence="1">Multi-pass membrane protein</topology>
    </subcellularLocation>
</comment>
<evidence type="ECO:0000256" key="8">
    <source>
        <dbReference type="ARBA" id="ARBA00022840"/>
    </source>
</evidence>
<dbReference type="Gene3D" id="3.30.565.10">
    <property type="entry name" value="Histidine kinase-like ATPase, C-terminal domain"/>
    <property type="match status" value="1"/>
</dbReference>
<feature type="domain" description="HAMP" evidence="13">
    <location>
        <begin position="352"/>
        <end position="404"/>
    </location>
</feature>
<keyword evidence="3" id="KW-0597">Phosphoprotein</keyword>
<keyword evidence="4" id="KW-0808">Transferase</keyword>
<dbReference type="Pfam" id="PF06580">
    <property type="entry name" value="His_kinase"/>
    <property type="match status" value="1"/>
</dbReference>
<dbReference type="PANTHER" id="PTHR34220:SF11">
    <property type="entry name" value="SENSOR PROTEIN KINASE HPTS"/>
    <property type="match status" value="1"/>
</dbReference>
<gene>
    <name evidence="14" type="ORF">PaecuDRAFT_2668</name>
</gene>